<reference evidence="2" key="1">
    <citation type="submission" date="2021-07" db="EMBL/GenBank/DDBJ databases">
        <authorList>
            <person name="Branca A.L. A."/>
        </authorList>
    </citation>
    <scope>NUCLEOTIDE SEQUENCE</scope>
</reference>
<evidence type="ECO:0000313" key="2">
    <source>
        <dbReference type="EMBL" id="CAG8893532.1"/>
    </source>
</evidence>
<feature type="region of interest" description="Disordered" evidence="1">
    <location>
        <begin position="148"/>
        <end position="191"/>
    </location>
</feature>
<evidence type="ECO:0008006" key="4">
    <source>
        <dbReference type="Google" id="ProtNLM"/>
    </source>
</evidence>
<dbReference type="EMBL" id="CAJVRC010000846">
    <property type="protein sequence ID" value="CAG8893532.1"/>
    <property type="molecule type" value="Genomic_DNA"/>
</dbReference>
<dbReference type="OrthoDB" id="371463at2759"/>
<gene>
    <name evidence="2" type="ORF">PEGY_LOCUS3621</name>
</gene>
<feature type="compositionally biased region" description="Acidic residues" evidence="1">
    <location>
        <begin position="153"/>
        <end position="169"/>
    </location>
</feature>
<dbReference type="AlphaFoldDB" id="A0A9W4KDB2"/>
<protein>
    <recommendedName>
        <fullName evidence="4">Developmental regulator FlbE</fullName>
    </recommendedName>
</protein>
<keyword evidence="3" id="KW-1185">Reference proteome</keyword>
<name>A0A9W4KDB2_9EURO</name>
<evidence type="ECO:0000313" key="3">
    <source>
        <dbReference type="Proteomes" id="UP001154252"/>
    </source>
</evidence>
<dbReference type="Proteomes" id="UP001154252">
    <property type="component" value="Unassembled WGS sequence"/>
</dbReference>
<evidence type="ECO:0000256" key="1">
    <source>
        <dbReference type="SAM" id="MobiDB-lite"/>
    </source>
</evidence>
<accession>A0A9W4KDB2</accession>
<organism evidence="2 3">
    <name type="scientific">Penicillium egyptiacum</name>
    <dbReference type="NCBI Taxonomy" id="1303716"/>
    <lineage>
        <taxon>Eukaryota</taxon>
        <taxon>Fungi</taxon>
        <taxon>Dikarya</taxon>
        <taxon>Ascomycota</taxon>
        <taxon>Pezizomycotina</taxon>
        <taxon>Eurotiomycetes</taxon>
        <taxon>Eurotiomycetidae</taxon>
        <taxon>Eurotiales</taxon>
        <taxon>Aspergillaceae</taxon>
        <taxon>Penicillium</taxon>
    </lineage>
</organism>
<comment type="caution">
    <text evidence="2">The sequence shown here is derived from an EMBL/GenBank/DDBJ whole genome shotgun (WGS) entry which is preliminary data.</text>
</comment>
<sequence length="269" mass="30271">MPVYMLHGFRWPRAGFTGIRVYIVLHNLEEAAAEYIQQPLTTELIAESFHKTQADLVNRLPELSFIEQYDPADETSGTVSQDHAYVSTRVLEIPEDESGGGGGANIEDCVEQGSGLTDDQTAALEELRDRLAPGEKIGWYLVYNGDPERWYPDSEDEEDYESEDDSEDESQTRRQSQAQSQKGDRNTEPPSPQSYTVCGFFLSFFLFADLLSLTYICMVADGVFLDSPDEVLESDELGVRAVAECYGRWQIRPIDSVTTQCHSLPCYMC</sequence>
<proteinExistence type="predicted"/>